<keyword evidence="3" id="KW-1185">Reference proteome</keyword>
<feature type="chain" id="PRO_5039924669" description="NIPSNAP domain-containing protein" evidence="1">
    <location>
        <begin position="26"/>
        <end position="138"/>
    </location>
</feature>
<dbReference type="AlphaFoldDB" id="A0A9J6RLP9"/>
<proteinExistence type="predicted"/>
<dbReference type="EMBL" id="JAPTGG010000006">
    <property type="protein sequence ID" value="MCZ0865249.1"/>
    <property type="molecule type" value="Genomic_DNA"/>
</dbReference>
<sequence length="138" mass="15851">MKKPNSLCKPILLAIIFLLSPITSSADMKTIGIYKIVPGKQQAFMEWMAAWDEVYKTIGLEQPQWYRNVRGDDWDFVVLYPPFDASKEAEMEKVGKARGLAVGFEWKLQYWQFVQRQTESLSYGPTTPAALLQSLKNQ</sequence>
<reference evidence="2 3" key="1">
    <citation type="submission" date="2022-12" db="EMBL/GenBank/DDBJ databases">
        <title>Dasania phycosphaerae sp. nov., isolated from particulate material of the south coast of Korea.</title>
        <authorList>
            <person name="Jiang Y."/>
        </authorList>
    </citation>
    <scope>NUCLEOTIDE SEQUENCE [LARGE SCALE GENOMIC DNA]</scope>
    <source>
        <strain evidence="2 3">GY-19</strain>
    </source>
</reference>
<evidence type="ECO:0000313" key="2">
    <source>
        <dbReference type="EMBL" id="MCZ0865249.1"/>
    </source>
</evidence>
<dbReference type="RefSeq" id="WP_258331396.1">
    <property type="nucleotide sequence ID" value="NZ_JAPTGG010000006.1"/>
</dbReference>
<gene>
    <name evidence="2" type="ORF">O0V09_08565</name>
</gene>
<evidence type="ECO:0000256" key="1">
    <source>
        <dbReference type="SAM" id="SignalP"/>
    </source>
</evidence>
<evidence type="ECO:0008006" key="4">
    <source>
        <dbReference type="Google" id="ProtNLM"/>
    </source>
</evidence>
<accession>A0A9J6RLP9</accession>
<comment type="caution">
    <text evidence="2">The sequence shown here is derived from an EMBL/GenBank/DDBJ whole genome shotgun (WGS) entry which is preliminary data.</text>
</comment>
<evidence type="ECO:0000313" key="3">
    <source>
        <dbReference type="Proteomes" id="UP001069090"/>
    </source>
</evidence>
<protein>
    <recommendedName>
        <fullName evidence="4">NIPSNAP domain-containing protein</fullName>
    </recommendedName>
</protein>
<feature type="signal peptide" evidence="1">
    <location>
        <begin position="1"/>
        <end position="25"/>
    </location>
</feature>
<name>A0A9J6RLP9_9GAMM</name>
<dbReference type="Proteomes" id="UP001069090">
    <property type="component" value="Unassembled WGS sequence"/>
</dbReference>
<organism evidence="2 3">
    <name type="scientific">Dasania phycosphaerae</name>
    <dbReference type="NCBI Taxonomy" id="2950436"/>
    <lineage>
        <taxon>Bacteria</taxon>
        <taxon>Pseudomonadati</taxon>
        <taxon>Pseudomonadota</taxon>
        <taxon>Gammaproteobacteria</taxon>
        <taxon>Cellvibrionales</taxon>
        <taxon>Spongiibacteraceae</taxon>
        <taxon>Dasania</taxon>
    </lineage>
</organism>
<keyword evidence="1" id="KW-0732">Signal</keyword>